<dbReference type="Proteomes" id="UP001221898">
    <property type="component" value="Unassembled WGS sequence"/>
</dbReference>
<keyword evidence="5" id="KW-1185">Reference proteome</keyword>
<dbReference type="SUPFAM" id="SSF48371">
    <property type="entry name" value="ARM repeat"/>
    <property type="match status" value="1"/>
</dbReference>
<dbReference type="Pfam" id="PF25600">
    <property type="entry name" value="TRIM_CC"/>
    <property type="match status" value="1"/>
</dbReference>
<dbReference type="EMBL" id="JAINUG010000516">
    <property type="protein sequence ID" value="KAJ8367007.1"/>
    <property type="molecule type" value="Genomic_DNA"/>
</dbReference>
<dbReference type="Pfam" id="PF02854">
    <property type="entry name" value="MIF4G"/>
    <property type="match status" value="1"/>
</dbReference>
<dbReference type="GO" id="GO:0016281">
    <property type="term" value="C:eukaryotic translation initiation factor 4F complex"/>
    <property type="evidence" value="ECO:0007669"/>
    <property type="project" value="TreeGrafter"/>
</dbReference>
<dbReference type="AlphaFoldDB" id="A0AAD7R6J9"/>
<dbReference type="InterPro" id="IPR016024">
    <property type="entry name" value="ARM-type_fold"/>
</dbReference>
<evidence type="ECO:0000256" key="1">
    <source>
        <dbReference type="SAM" id="Coils"/>
    </source>
</evidence>
<dbReference type="SMART" id="SM00543">
    <property type="entry name" value="MIF4G"/>
    <property type="match status" value="1"/>
</dbReference>
<dbReference type="InterPro" id="IPR058030">
    <property type="entry name" value="TRIM8/14/16/25/29/45/65_CC"/>
</dbReference>
<gene>
    <name evidence="4" type="ORF">AAFF_G00334000</name>
</gene>
<dbReference type="PANTHER" id="PTHR23253">
    <property type="entry name" value="EUKARYOTIC TRANSLATION INITIATION FACTOR 4 GAMMA"/>
    <property type="match status" value="1"/>
</dbReference>
<name>A0AAD7R6J9_9TELE</name>
<dbReference type="Gene3D" id="1.25.40.180">
    <property type="match status" value="1"/>
</dbReference>
<evidence type="ECO:0000256" key="2">
    <source>
        <dbReference type="SAM" id="MobiDB-lite"/>
    </source>
</evidence>
<accession>A0AAD7R6J9</accession>
<comment type="caution">
    <text evidence="4">The sequence shown here is derived from an EMBL/GenBank/DDBJ whole genome shotgun (WGS) entry which is preliminary data.</text>
</comment>
<dbReference type="PANTHER" id="PTHR23253:SF78">
    <property type="entry name" value="EUKARYOTIC TRANSLATION INITIATION FACTOR 4G1, ISOFORM B-RELATED"/>
    <property type="match status" value="1"/>
</dbReference>
<evidence type="ECO:0000313" key="5">
    <source>
        <dbReference type="Proteomes" id="UP001221898"/>
    </source>
</evidence>
<keyword evidence="1" id="KW-0175">Coiled coil</keyword>
<sequence length="396" mass="45664">MMQDRQRKVQEIRQCVELSRSSTQREIEDSVEVFSALMRSIEVGQAVLTDVMGEKQRALEQRAEGLIKDLEQELTELQKRNTELEKLSNTEDHLHFLQSFPALCTPPPTKDWSDTSVHTDVCVESVRSVMSHLEDSLTEQMGKLRDKAGWGTMVPKEPPREMQGRQKHRKGQKAETKALYWQVRGIVETVSQQTFRQAMKRMSDLTINTEHKLRIVVEHIYEKAVSNPATAVVCANMARCLVGMKVPLADNPGRTLNLRNLLLNRCQKEFQRGLDKDEDDDDDETASRVWEEAEAHQRWLRNIAFICELFKLKMLTEAIVHDCIVHMLKGHREHLLEGLCCLLSTIGKDFDSQKAKPRMDQYYNQLENIVKTGTVSPRIRSMVQEVLNLRRSGFHT</sequence>
<feature type="region of interest" description="Disordered" evidence="2">
    <location>
        <begin position="149"/>
        <end position="174"/>
    </location>
</feature>
<evidence type="ECO:0000313" key="4">
    <source>
        <dbReference type="EMBL" id="KAJ8367007.1"/>
    </source>
</evidence>
<protein>
    <recommendedName>
        <fullName evidence="3">MIF4G domain-containing protein</fullName>
    </recommendedName>
</protein>
<dbReference type="InterPro" id="IPR003890">
    <property type="entry name" value="MIF4G-like_typ-3"/>
</dbReference>
<organism evidence="4 5">
    <name type="scientific">Aldrovandia affinis</name>
    <dbReference type="NCBI Taxonomy" id="143900"/>
    <lineage>
        <taxon>Eukaryota</taxon>
        <taxon>Metazoa</taxon>
        <taxon>Chordata</taxon>
        <taxon>Craniata</taxon>
        <taxon>Vertebrata</taxon>
        <taxon>Euteleostomi</taxon>
        <taxon>Actinopterygii</taxon>
        <taxon>Neopterygii</taxon>
        <taxon>Teleostei</taxon>
        <taxon>Notacanthiformes</taxon>
        <taxon>Halosauridae</taxon>
        <taxon>Aldrovandia</taxon>
    </lineage>
</organism>
<reference evidence="4" key="1">
    <citation type="journal article" date="2023" name="Science">
        <title>Genome structures resolve the early diversification of teleost fishes.</title>
        <authorList>
            <person name="Parey E."/>
            <person name="Louis A."/>
            <person name="Montfort J."/>
            <person name="Bouchez O."/>
            <person name="Roques C."/>
            <person name="Iampietro C."/>
            <person name="Lluch J."/>
            <person name="Castinel A."/>
            <person name="Donnadieu C."/>
            <person name="Desvignes T."/>
            <person name="Floi Bucao C."/>
            <person name="Jouanno E."/>
            <person name="Wen M."/>
            <person name="Mejri S."/>
            <person name="Dirks R."/>
            <person name="Jansen H."/>
            <person name="Henkel C."/>
            <person name="Chen W.J."/>
            <person name="Zahm M."/>
            <person name="Cabau C."/>
            <person name="Klopp C."/>
            <person name="Thompson A.W."/>
            <person name="Robinson-Rechavi M."/>
            <person name="Braasch I."/>
            <person name="Lecointre G."/>
            <person name="Bobe J."/>
            <person name="Postlethwait J.H."/>
            <person name="Berthelot C."/>
            <person name="Roest Crollius H."/>
            <person name="Guiguen Y."/>
        </authorList>
    </citation>
    <scope>NUCLEOTIDE SEQUENCE</scope>
    <source>
        <strain evidence="4">NC1722</strain>
    </source>
</reference>
<dbReference type="GO" id="GO:0003743">
    <property type="term" value="F:translation initiation factor activity"/>
    <property type="evidence" value="ECO:0007669"/>
    <property type="project" value="TreeGrafter"/>
</dbReference>
<feature type="coiled-coil region" evidence="1">
    <location>
        <begin position="56"/>
        <end position="90"/>
    </location>
</feature>
<proteinExistence type="predicted"/>
<dbReference type="GO" id="GO:0003729">
    <property type="term" value="F:mRNA binding"/>
    <property type="evidence" value="ECO:0007669"/>
    <property type="project" value="TreeGrafter"/>
</dbReference>
<evidence type="ECO:0000259" key="3">
    <source>
        <dbReference type="SMART" id="SM00543"/>
    </source>
</evidence>
<feature type="domain" description="MIF4G" evidence="3">
    <location>
        <begin position="182"/>
        <end position="393"/>
    </location>
</feature>